<protein>
    <recommendedName>
        <fullName evidence="3">RHS repeat-associated core domain-containing protein</fullName>
    </recommendedName>
</protein>
<organism evidence="1 2">
    <name type="scientific">Streptococcus infantis</name>
    <dbReference type="NCBI Taxonomy" id="68892"/>
    <lineage>
        <taxon>Bacteria</taxon>
        <taxon>Bacillati</taxon>
        <taxon>Bacillota</taxon>
        <taxon>Bacilli</taxon>
        <taxon>Lactobacillales</taxon>
        <taxon>Streptococcaceae</taxon>
        <taxon>Streptococcus</taxon>
    </lineage>
</organism>
<evidence type="ECO:0000313" key="2">
    <source>
        <dbReference type="Proteomes" id="UP000072578"/>
    </source>
</evidence>
<proteinExistence type="predicted"/>
<reference evidence="1 2" key="1">
    <citation type="submission" date="2016-01" db="EMBL/GenBank/DDBJ databases">
        <title>Highly variable Streptococcus oralis are common among viridans streptococci isolated from primates.</title>
        <authorList>
            <person name="Denapaite D."/>
            <person name="Rieger M."/>
            <person name="Koendgen S."/>
            <person name="Brueckner R."/>
            <person name="Ochigava I."/>
            <person name="Kappeler P."/>
            <person name="Maetz-Rensing K."/>
            <person name="Leendertz F."/>
            <person name="Hakenbeck R."/>
        </authorList>
    </citation>
    <scope>NUCLEOTIDE SEQUENCE [LARGE SCALE GENOMIC DNA]</scope>
    <source>
        <strain evidence="1 2">DD18</strain>
    </source>
</reference>
<sequence>MNQDPIGLLGGNNFYLYSLNSSVWIDFLGLTGARVTRTRPNVPGGTITGLSTVEGGKGITHPVVQEAYDNVPIDKRSDPRMHGRCAEAEALSKGAEKANVTNMEELSK</sequence>
<dbReference type="AlphaFoldDB" id="A0A139RF53"/>
<comment type="caution">
    <text evidence="1">The sequence shown here is derived from an EMBL/GenBank/DDBJ whole genome shotgun (WGS) entry which is preliminary data.</text>
</comment>
<name>A0A139RF53_9STRE</name>
<dbReference type="PATRIC" id="fig|68892.8.peg.1052"/>
<evidence type="ECO:0008006" key="3">
    <source>
        <dbReference type="Google" id="ProtNLM"/>
    </source>
</evidence>
<accession>A0A139RF53</accession>
<dbReference type="EMBL" id="LQZF01000110">
    <property type="protein sequence ID" value="KXU13367.1"/>
    <property type="molecule type" value="Genomic_DNA"/>
</dbReference>
<evidence type="ECO:0000313" key="1">
    <source>
        <dbReference type="EMBL" id="KXU13367.1"/>
    </source>
</evidence>
<dbReference type="Proteomes" id="UP000072578">
    <property type="component" value="Unassembled WGS sequence"/>
</dbReference>
<gene>
    <name evidence="1" type="ORF">SINDD18_00942</name>
</gene>